<reference evidence="2" key="1">
    <citation type="journal article" date="2021" name="Front. Microbiol.">
        <title>Comprehensive Comparative Genomics and Phenotyping of Methylobacterium Species.</title>
        <authorList>
            <person name="Alessa O."/>
            <person name="Ogura Y."/>
            <person name="Fujitani Y."/>
            <person name="Takami H."/>
            <person name="Hayashi T."/>
            <person name="Sahin N."/>
            <person name="Tani A."/>
        </authorList>
    </citation>
    <scope>NUCLEOTIDE SEQUENCE</scope>
    <source>
        <strain evidence="2">KCTC 52305</strain>
    </source>
</reference>
<dbReference type="RefSeq" id="WP_128565837.1">
    <property type="nucleotide sequence ID" value="NZ_BPQH01000007.1"/>
</dbReference>
<feature type="region of interest" description="Disordered" evidence="1">
    <location>
        <begin position="39"/>
        <end position="68"/>
    </location>
</feature>
<reference evidence="2" key="2">
    <citation type="submission" date="2021-08" db="EMBL/GenBank/DDBJ databases">
        <authorList>
            <person name="Tani A."/>
            <person name="Ola A."/>
            <person name="Ogura Y."/>
            <person name="Katsura K."/>
            <person name="Hayashi T."/>
        </authorList>
    </citation>
    <scope>NUCLEOTIDE SEQUENCE</scope>
    <source>
        <strain evidence="2">KCTC 52305</strain>
    </source>
</reference>
<dbReference type="Proteomes" id="UP001055167">
    <property type="component" value="Unassembled WGS sequence"/>
</dbReference>
<comment type="caution">
    <text evidence="2">The sequence shown here is derived from an EMBL/GenBank/DDBJ whole genome shotgun (WGS) entry which is preliminary data.</text>
</comment>
<dbReference type="PANTHER" id="PTHR36109:SF2">
    <property type="entry name" value="MEMBRANE PROTEIN"/>
    <property type="match status" value="1"/>
</dbReference>
<dbReference type="InterPro" id="IPR052948">
    <property type="entry name" value="Low_temp-induced_all0457"/>
</dbReference>
<feature type="region of interest" description="Disordered" evidence="1">
    <location>
        <begin position="251"/>
        <end position="275"/>
    </location>
</feature>
<feature type="compositionally biased region" description="Basic and acidic residues" evidence="1">
    <location>
        <begin position="253"/>
        <end position="275"/>
    </location>
</feature>
<evidence type="ECO:0008006" key="4">
    <source>
        <dbReference type="Google" id="ProtNLM"/>
    </source>
</evidence>
<sequence length="275" mass="27330">MATRTITALFDSYDEASAAVRKVEAAGVPHSDISIVANNEGDRYSDHARRDETVAGTSHETAHDASNGAGAGASIGTVLGGGAGLLTGLGLLAIPGVGPVVAAGWLVATLAGAGVGAAAGGIIGSLTGAGLSEEQAHSYAEGVRRGGTLVTVRADDAQADRVTGILKEHGSIDMDERARGWRQEGWTGRHDETGSLSNPATVAGAEVGSTAIGAAGSTATGLGTGGMPFAAGAPPAAQAVDAAADRGILAGTTRERPGIEDELPPVRRPLETDRR</sequence>
<accession>A0ABQ4QWY5</accession>
<dbReference type="EMBL" id="BPQH01000007">
    <property type="protein sequence ID" value="GJD49902.1"/>
    <property type="molecule type" value="Genomic_DNA"/>
</dbReference>
<feature type="compositionally biased region" description="Basic and acidic residues" evidence="1">
    <location>
        <begin position="40"/>
        <end position="53"/>
    </location>
</feature>
<name>A0ABQ4QWY5_9HYPH</name>
<organism evidence="2 3">
    <name type="scientific">Methylobacterium crusticola</name>
    <dbReference type="NCBI Taxonomy" id="1697972"/>
    <lineage>
        <taxon>Bacteria</taxon>
        <taxon>Pseudomonadati</taxon>
        <taxon>Pseudomonadota</taxon>
        <taxon>Alphaproteobacteria</taxon>
        <taxon>Hyphomicrobiales</taxon>
        <taxon>Methylobacteriaceae</taxon>
        <taxon>Methylobacterium</taxon>
    </lineage>
</organism>
<evidence type="ECO:0000256" key="1">
    <source>
        <dbReference type="SAM" id="MobiDB-lite"/>
    </source>
</evidence>
<gene>
    <name evidence="2" type="ORF">OPKNFCMD_2638</name>
</gene>
<protein>
    <recommendedName>
        <fullName evidence="4">General stress protein 17M-like domain-containing protein</fullName>
    </recommendedName>
</protein>
<proteinExistence type="predicted"/>
<keyword evidence="3" id="KW-1185">Reference proteome</keyword>
<evidence type="ECO:0000313" key="3">
    <source>
        <dbReference type="Proteomes" id="UP001055167"/>
    </source>
</evidence>
<evidence type="ECO:0000313" key="2">
    <source>
        <dbReference type="EMBL" id="GJD49902.1"/>
    </source>
</evidence>
<dbReference type="PANTHER" id="PTHR36109">
    <property type="entry name" value="MEMBRANE PROTEIN-RELATED"/>
    <property type="match status" value="1"/>
</dbReference>